<dbReference type="STRING" id="350688.Clos_2722"/>
<sequence>MTHIRKLKGTKEFTDFVHIVADAYPGFKIDTEELKQKRVEAFSKIQEEDAGISYYGVFREEQLVGGMRYHDFTMNLLSKKTKAGGIGLVAVHPLHKKEKIAKSIVAAFMDHYRKAGASMALLYPFRPDFYKKMGFGFGTSMNQYRIKPMNLPRGGSKEHIRFLKREDAPELLNCYHRMYEKTNGLIEKNEKDFAAIFDNPRNKVVGYVEDSEVKGYLLYEFKNNAGNVLSNDMVVNQMIFEHREALMAFMTYLNSQSDQIRYVVFHLQDEDFRFILEDPTNDSNHLFTPVYHECSIQGTGIMYRVLNISKLFEELKDHNFNHETCQLKIRIQDNLIEENNGSIIVDFKDGLGQLKETDDYDVEIHMDIADFSSLITCAVSFQSLYKYGRASISNEAYIHKVNRIFSSEEKPICMTMF</sequence>
<dbReference type="Pfam" id="PF17668">
    <property type="entry name" value="Acetyltransf_17"/>
    <property type="match status" value="1"/>
</dbReference>
<protein>
    <submittedName>
        <fullName evidence="2">GCN5-related N-acetyltransferase</fullName>
    </submittedName>
</protein>
<evidence type="ECO:0000313" key="3">
    <source>
        <dbReference type="Proteomes" id="UP000000269"/>
    </source>
</evidence>
<dbReference type="InterPro" id="IPR016181">
    <property type="entry name" value="Acyl_CoA_acyltransferase"/>
</dbReference>
<dbReference type="SUPFAM" id="SSF55718">
    <property type="entry name" value="SCP-like"/>
    <property type="match status" value="1"/>
</dbReference>
<dbReference type="RefSeq" id="WP_012160560.1">
    <property type="nucleotide sequence ID" value="NC_009922.1"/>
</dbReference>
<dbReference type="InterPro" id="IPR051554">
    <property type="entry name" value="Acetyltransferase_Eis"/>
</dbReference>
<reference evidence="3" key="1">
    <citation type="submission" date="2007-10" db="EMBL/GenBank/DDBJ databases">
        <title>Complete genome of Alkaliphilus oremlandii OhILAs.</title>
        <authorList>
            <person name="Copeland A."/>
            <person name="Lucas S."/>
            <person name="Lapidus A."/>
            <person name="Barry K."/>
            <person name="Detter J.C."/>
            <person name="Glavina del Rio T."/>
            <person name="Hammon N."/>
            <person name="Israni S."/>
            <person name="Dalin E."/>
            <person name="Tice H."/>
            <person name="Pitluck S."/>
            <person name="Chain P."/>
            <person name="Malfatti S."/>
            <person name="Shin M."/>
            <person name="Vergez L."/>
            <person name="Schmutz J."/>
            <person name="Larimer F."/>
            <person name="Land M."/>
            <person name="Hauser L."/>
            <person name="Kyrpides N."/>
            <person name="Mikhailova N."/>
            <person name="Stolz J.F."/>
            <person name="Dawson A."/>
            <person name="Fisher E."/>
            <person name="Crable B."/>
            <person name="Perera E."/>
            <person name="Lisak J."/>
            <person name="Ranganathan M."/>
            <person name="Basu P."/>
            <person name="Richardson P."/>
        </authorList>
    </citation>
    <scope>NUCLEOTIDE SEQUENCE [LARGE SCALE GENOMIC DNA]</scope>
    <source>
        <strain evidence="3">OhILAs</strain>
    </source>
</reference>
<dbReference type="Gene3D" id="3.30.1050.10">
    <property type="entry name" value="SCP2 sterol-binding domain"/>
    <property type="match status" value="1"/>
</dbReference>
<dbReference type="EMBL" id="CP000853">
    <property type="protein sequence ID" value="ABW20253.1"/>
    <property type="molecule type" value="Genomic_DNA"/>
</dbReference>
<dbReference type="SUPFAM" id="SSF55729">
    <property type="entry name" value="Acyl-CoA N-acyltransferases (Nat)"/>
    <property type="match status" value="1"/>
</dbReference>
<dbReference type="AlphaFoldDB" id="A8MKC1"/>
<proteinExistence type="predicted"/>
<dbReference type="Gene3D" id="3.40.630.30">
    <property type="match status" value="2"/>
</dbReference>
<dbReference type="Proteomes" id="UP000000269">
    <property type="component" value="Chromosome"/>
</dbReference>
<dbReference type="InterPro" id="IPR041380">
    <property type="entry name" value="Acetyltransf_17"/>
</dbReference>
<dbReference type="eggNOG" id="COG4552">
    <property type="taxonomic scope" value="Bacteria"/>
</dbReference>
<dbReference type="PANTHER" id="PTHR37817:SF1">
    <property type="entry name" value="N-ACETYLTRANSFERASE EIS"/>
    <property type="match status" value="1"/>
</dbReference>
<dbReference type="HOGENOM" id="CLU_050659_3_0_9"/>
<organism evidence="2 3">
    <name type="scientific">Alkaliphilus oremlandii (strain OhILAs)</name>
    <name type="common">Clostridium oremlandii (strain OhILAs)</name>
    <dbReference type="NCBI Taxonomy" id="350688"/>
    <lineage>
        <taxon>Bacteria</taxon>
        <taxon>Bacillati</taxon>
        <taxon>Bacillota</taxon>
        <taxon>Clostridia</taxon>
        <taxon>Peptostreptococcales</taxon>
        <taxon>Natronincolaceae</taxon>
        <taxon>Alkaliphilus</taxon>
    </lineage>
</organism>
<keyword evidence="2" id="KW-0808">Transferase</keyword>
<evidence type="ECO:0000259" key="1">
    <source>
        <dbReference type="PROSITE" id="PS51186"/>
    </source>
</evidence>
<gene>
    <name evidence="2" type="ordered locus">Clos_2722</name>
</gene>
<feature type="domain" description="N-acetyltransferase" evidence="1">
    <location>
        <begin position="2"/>
        <end position="154"/>
    </location>
</feature>
<dbReference type="Pfam" id="PF13530">
    <property type="entry name" value="SCP2_2"/>
    <property type="match status" value="1"/>
</dbReference>
<dbReference type="GO" id="GO:0034069">
    <property type="term" value="F:aminoglycoside N-acetyltransferase activity"/>
    <property type="evidence" value="ECO:0007669"/>
    <property type="project" value="TreeGrafter"/>
</dbReference>
<dbReference type="Pfam" id="PF13527">
    <property type="entry name" value="Acetyltransf_9"/>
    <property type="match status" value="1"/>
</dbReference>
<evidence type="ECO:0000313" key="2">
    <source>
        <dbReference type="EMBL" id="ABW20253.1"/>
    </source>
</evidence>
<name>A8MKC1_ALKOO</name>
<dbReference type="KEGG" id="aoe:Clos_2722"/>
<dbReference type="OrthoDB" id="2379505at2"/>
<dbReference type="CDD" id="cd04301">
    <property type="entry name" value="NAT_SF"/>
    <property type="match status" value="1"/>
</dbReference>
<accession>A8MKC1</accession>
<dbReference type="InterPro" id="IPR025559">
    <property type="entry name" value="Eis_dom"/>
</dbReference>
<dbReference type="InterPro" id="IPR000182">
    <property type="entry name" value="GNAT_dom"/>
</dbReference>
<dbReference type="PROSITE" id="PS51186">
    <property type="entry name" value="GNAT"/>
    <property type="match status" value="1"/>
</dbReference>
<dbReference type="PANTHER" id="PTHR37817">
    <property type="entry name" value="N-ACETYLTRANSFERASE EIS"/>
    <property type="match status" value="1"/>
</dbReference>
<dbReference type="GO" id="GO:0030649">
    <property type="term" value="P:aminoglycoside antibiotic catabolic process"/>
    <property type="evidence" value="ECO:0007669"/>
    <property type="project" value="TreeGrafter"/>
</dbReference>
<dbReference type="InterPro" id="IPR036527">
    <property type="entry name" value="SCP2_sterol-bd_dom_sf"/>
</dbReference>
<keyword evidence="3" id="KW-1185">Reference proteome</keyword>